<keyword evidence="4" id="KW-1185">Reference proteome</keyword>
<evidence type="ECO:0000313" key="3">
    <source>
        <dbReference type="EMBL" id="NBJ95460.1"/>
    </source>
</evidence>
<organism evidence="3 4">
    <name type="scientific">Parablautia muri</name>
    <dbReference type="NCBI Taxonomy" id="2320879"/>
    <lineage>
        <taxon>Bacteria</taxon>
        <taxon>Bacillati</taxon>
        <taxon>Bacillota</taxon>
        <taxon>Clostridia</taxon>
        <taxon>Lachnospirales</taxon>
        <taxon>Lachnospiraceae</taxon>
        <taxon>Parablautia</taxon>
    </lineage>
</organism>
<evidence type="ECO:0000259" key="2">
    <source>
        <dbReference type="Pfam" id="PF00589"/>
    </source>
</evidence>
<dbReference type="GO" id="GO:0006310">
    <property type="term" value="P:DNA recombination"/>
    <property type="evidence" value="ECO:0007669"/>
    <property type="project" value="UniProtKB-KW"/>
</dbReference>
<keyword evidence="1" id="KW-0233">DNA recombination</keyword>
<gene>
    <name evidence="3" type="ORF">D5281_23800</name>
</gene>
<name>A0A9X5BJY7_9FIRM</name>
<dbReference type="EMBL" id="QZDT01000095">
    <property type="protein sequence ID" value="NBJ95460.1"/>
    <property type="molecule type" value="Genomic_DNA"/>
</dbReference>
<protein>
    <recommendedName>
        <fullName evidence="2">Tyr recombinase domain-containing protein</fullName>
    </recommendedName>
</protein>
<dbReference type="GO" id="GO:0003677">
    <property type="term" value="F:DNA binding"/>
    <property type="evidence" value="ECO:0007669"/>
    <property type="project" value="InterPro"/>
</dbReference>
<dbReference type="Pfam" id="PF00589">
    <property type="entry name" value="Phage_integrase"/>
    <property type="match status" value="1"/>
</dbReference>
<dbReference type="InterPro" id="IPR013762">
    <property type="entry name" value="Integrase-like_cat_sf"/>
</dbReference>
<dbReference type="Proteomes" id="UP001154420">
    <property type="component" value="Unassembled WGS sequence"/>
</dbReference>
<evidence type="ECO:0000256" key="1">
    <source>
        <dbReference type="ARBA" id="ARBA00023172"/>
    </source>
</evidence>
<dbReference type="Gene3D" id="1.10.443.10">
    <property type="entry name" value="Intergrase catalytic core"/>
    <property type="match status" value="1"/>
</dbReference>
<dbReference type="InterPro" id="IPR002104">
    <property type="entry name" value="Integrase_catalytic"/>
</dbReference>
<dbReference type="InterPro" id="IPR011010">
    <property type="entry name" value="DNA_brk_join_enz"/>
</dbReference>
<dbReference type="AlphaFoldDB" id="A0A9X5BJY7"/>
<dbReference type="OrthoDB" id="1899549at2"/>
<feature type="domain" description="Tyr recombinase" evidence="2">
    <location>
        <begin position="3"/>
        <end position="100"/>
    </location>
</feature>
<dbReference type="SUPFAM" id="SSF56349">
    <property type="entry name" value="DNA breaking-rejoining enzymes"/>
    <property type="match status" value="1"/>
</dbReference>
<proteinExistence type="predicted"/>
<dbReference type="GO" id="GO:0015074">
    <property type="term" value="P:DNA integration"/>
    <property type="evidence" value="ECO:0007669"/>
    <property type="project" value="InterPro"/>
</dbReference>
<reference evidence="3" key="1">
    <citation type="submission" date="2018-09" db="EMBL/GenBank/DDBJ databases">
        <title>Murine metabolic-syndrome-specific gut microbial biobank.</title>
        <authorList>
            <person name="Liu C."/>
        </authorList>
    </citation>
    <scope>NUCLEOTIDE SEQUENCE</scope>
    <source>
        <strain evidence="3">D42-62</strain>
    </source>
</reference>
<accession>A0A9X5BJY7</accession>
<evidence type="ECO:0000313" key="4">
    <source>
        <dbReference type="Proteomes" id="UP001154420"/>
    </source>
</evidence>
<comment type="caution">
    <text evidence="3">The sequence shown here is derived from an EMBL/GenBank/DDBJ whole genome shotgun (WGS) entry which is preliminary data.</text>
</comment>
<sequence>MYLSERAKKYLDMILHHNECNGFNSKYLLLDKSGERLHEYSVNNVLRRLNKQIDTIQKGNHSIRKNLISRMMELGQLANEEIRMFAGHEDFSKTAKFYNYSTVSWDKRTDAFERALG</sequence>
<dbReference type="RefSeq" id="WP_160562350.1">
    <property type="nucleotide sequence ID" value="NZ_QZDT01000095.1"/>
</dbReference>